<feature type="compositionally biased region" description="Low complexity" evidence="1">
    <location>
        <begin position="57"/>
        <end position="66"/>
    </location>
</feature>
<reference evidence="2" key="1">
    <citation type="journal article" date="2023" name="Science">
        <title>Genome structures resolve the early diversification of teleost fishes.</title>
        <authorList>
            <person name="Parey E."/>
            <person name="Louis A."/>
            <person name="Montfort J."/>
            <person name="Bouchez O."/>
            <person name="Roques C."/>
            <person name="Iampietro C."/>
            <person name="Lluch J."/>
            <person name="Castinel A."/>
            <person name="Donnadieu C."/>
            <person name="Desvignes T."/>
            <person name="Floi Bucao C."/>
            <person name="Jouanno E."/>
            <person name="Wen M."/>
            <person name="Mejri S."/>
            <person name="Dirks R."/>
            <person name="Jansen H."/>
            <person name="Henkel C."/>
            <person name="Chen W.J."/>
            <person name="Zahm M."/>
            <person name="Cabau C."/>
            <person name="Klopp C."/>
            <person name="Thompson A.W."/>
            <person name="Robinson-Rechavi M."/>
            <person name="Braasch I."/>
            <person name="Lecointre G."/>
            <person name="Bobe J."/>
            <person name="Postlethwait J.H."/>
            <person name="Berthelot C."/>
            <person name="Roest Crollius H."/>
            <person name="Guiguen Y."/>
        </authorList>
    </citation>
    <scope>NUCLEOTIDE SEQUENCE</scope>
    <source>
        <strain evidence="2">WJC10195</strain>
    </source>
</reference>
<feature type="region of interest" description="Disordered" evidence="1">
    <location>
        <begin position="1"/>
        <end position="87"/>
    </location>
</feature>
<feature type="compositionally biased region" description="Gly residues" evidence="1">
    <location>
        <begin position="1"/>
        <end position="11"/>
    </location>
</feature>
<organism evidence="2 3">
    <name type="scientific">Synaphobranchus kaupii</name>
    <name type="common">Kaup's arrowtooth eel</name>
    <dbReference type="NCBI Taxonomy" id="118154"/>
    <lineage>
        <taxon>Eukaryota</taxon>
        <taxon>Metazoa</taxon>
        <taxon>Chordata</taxon>
        <taxon>Craniata</taxon>
        <taxon>Vertebrata</taxon>
        <taxon>Euteleostomi</taxon>
        <taxon>Actinopterygii</taxon>
        <taxon>Neopterygii</taxon>
        <taxon>Teleostei</taxon>
        <taxon>Anguilliformes</taxon>
        <taxon>Synaphobranchidae</taxon>
        <taxon>Synaphobranchus</taxon>
    </lineage>
</organism>
<protein>
    <submittedName>
        <fullName evidence="2">Uncharacterized protein</fullName>
    </submittedName>
</protein>
<keyword evidence="3" id="KW-1185">Reference proteome</keyword>
<proteinExistence type="predicted"/>
<dbReference type="Proteomes" id="UP001152622">
    <property type="component" value="Chromosome 6"/>
</dbReference>
<dbReference type="AlphaFoldDB" id="A0A9Q1IXB0"/>
<evidence type="ECO:0000313" key="3">
    <source>
        <dbReference type="Proteomes" id="UP001152622"/>
    </source>
</evidence>
<name>A0A9Q1IXB0_SYNKA</name>
<comment type="caution">
    <text evidence="2">The sequence shown here is derived from an EMBL/GenBank/DDBJ whole genome shotgun (WGS) entry which is preliminary data.</text>
</comment>
<dbReference type="EMBL" id="JAINUF010000006">
    <property type="protein sequence ID" value="KAJ8356333.1"/>
    <property type="molecule type" value="Genomic_DNA"/>
</dbReference>
<gene>
    <name evidence="2" type="ORF">SKAU_G00191270</name>
</gene>
<accession>A0A9Q1IXB0</accession>
<evidence type="ECO:0000313" key="2">
    <source>
        <dbReference type="EMBL" id="KAJ8356333.1"/>
    </source>
</evidence>
<feature type="compositionally biased region" description="Low complexity" evidence="1">
    <location>
        <begin position="23"/>
        <end position="44"/>
    </location>
</feature>
<sequence>MAGLTGSGRGEAAGPLTPPFPHSAPRGCGRAASGGSRGVSVSLGLSGGKGGGRRPSARPARNRPGGQEPLAHKPGGPAREGPGRAGWDIQSVRVARGVCHGAQNLGYAARFGETSSWSEQREQFAPGARNWATWPRERIAGPQRPLSYISACTHRSEGLQVSLDGVGAKMGGEVSGECRAPE</sequence>
<evidence type="ECO:0000256" key="1">
    <source>
        <dbReference type="SAM" id="MobiDB-lite"/>
    </source>
</evidence>